<evidence type="ECO:0000313" key="6">
    <source>
        <dbReference type="Proteomes" id="UP001596108"/>
    </source>
</evidence>
<dbReference type="Proteomes" id="UP001596108">
    <property type="component" value="Unassembled WGS sequence"/>
</dbReference>
<feature type="coiled-coil region" evidence="2">
    <location>
        <begin position="205"/>
        <end position="240"/>
    </location>
</feature>
<keyword evidence="6" id="KW-1185">Reference proteome</keyword>
<sequence length="307" mass="35117">MRHLFPVDKPYVIAFNPADYRKNAQRIIQAFAQASRDSSFDANIQLLFVNQLPEAVKEKFDRLSAEYGIKNRIHYAGRISKSQLLRLYNGAKGLVFPSLYEGVGLPALEAMQCGTPVLTSNSSSMPEIVGNAAIQVDPQDVKGIAQGMVELVSNAALRKELTDRGFKQAARFQWTAVAHRTAAKLRDLMLQAPRLKSLMESPLINKELDDALEQIMVNLDEKYEQDKESLMKELRSELRNNVAELYPYIDRMIEEMTKGLRQKNPSITTNVRSSHRRRSSKSRNKHRRRSKNRSTKSKRTRSKRRRA</sequence>
<name>A0ABW0R262_9BACL</name>
<dbReference type="RefSeq" id="WP_378112773.1">
    <property type="nucleotide sequence ID" value="NZ_JBHSNC010000047.1"/>
</dbReference>
<dbReference type="EMBL" id="JBHSNC010000047">
    <property type="protein sequence ID" value="MFC5530798.1"/>
    <property type="molecule type" value="Genomic_DNA"/>
</dbReference>
<feature type="domain" description="Glycosyl transferase family 1" evidence="4">
    <location>
        <begin position="4"/>
        <end position="167"/>
    </location>
</feature>
<evidence type="ECO:0000256" key="3">
    <source>
        <dbReference type="SAM" id="MobiDB-lite"/>
    </source>
</evidence>
<comment type="caution">
    <text evidence="5">The sequence shown here is derived from an EMBL/GenBank/DDBJ whole genome shotgun (WGS) entry which is preliminary data.</text>
</comment>
<organism evidence="5 6">
    <name type="scientific">Cohnella yongneupensis</name>
    <dbReference type="NCBI Taxonomy" id="425006"/>
    <lineage>
        <taxon>Bacteria</taxon>
        <taxon>Bacillati</taxon>
        <taxon>Bacillota</taxon>
        <taxon>Bacilli</taxon>
        <taxon>Bacillales</taxon>
        <taxon>Paenibacillaceae</taxon>
        <taxon>Cohnella</taxon>
    </lineage>
</organism>
<protein>
    <submittedName>
        <fullName evidence="5">Glycosyltransferase family 4 protein</fullName>
    </submittedName>
</protein>
<dbReference type="InterPro" id="IPR001296">
    <property type="entry name" value="Glyco_trans_1"/>
</dbReference>
<dbReference type="SUPFAM" id="SSF53756">
    <property type="entry name" value="UDP-Glycosyltransferase/glycogen phosphorylase"/>
    <property type="match status" value="1"/>
</dbReference>
<dbReference type="PANTHER" id="PTHR46401:SF2">
    <property type="entry name" value="GLYCOSYLTRANSFERASE WBBK-RELATED"/>
    <property type="match status" value="1"/>
</dbReference>
<dbReference type="Gene3D" id="3.40.50.2000">
    <property type="entry name" value="Glycogen Phosphorylase B"/>
    <property type="match status" value="1"/>
</dbReference>
<dbReference type="PANTHER" id="PTHR46401">
    <property type="entry name" value="GLYCOSYLTRANSFERASE WBBK-RELATED"/>
    <property type="match status" value="1"/>
</dbReference>
<dbReference type="Pfam" id="PF00534">
    <property type="entry name" value="Glycos_transf_1"/>
    <property type="match status" value="1"/>
</dbReference>
<gene>
    <name evidence="5" type="ORF">ACFPQ4_15315</name>
</gene>
<keyword evidence="1" id="KW-0808">Transferase</keyword>
<keyword evidence="2" id="KW-0175">Coiled coil</keyword>
<reference evidence="6" key="1">
    <citation type="journal article" date="2019" name="Int. J. Syst. Evol. Microbiol.">
        <title>The Global Catalogue of Microorganisms (GCM) 10K type strain sequencing project: providing services to taxonomists for standard genome sequencing and annotation.</title>
        <authorList>
            <consortium name="The Broad Institute Genomics Platform"/>
            <consortium name="The Broad Institute Genome Sequencing Center for Infectious Disease"/>
            <person name="Wu L."/>
            <person name="Ma J."/>
        </authorList>
    </citation>
    <scope>NUCLEOTIDE SEQUENCE [LARGE SCALE GENOMIC DNA]</scope>
    <source>
        <strain evidence="6">CGMCC 1.18578</strain>
    </source>
</reference>
<proteinExistence type="predicted"/>
<dbReference type="CDD" id="cd03809">
    <property type="entry name" value="GT4_MtfB-like"/>
    <property type="match status" value="1"/>
</dbReference>
<feature type="compositionally biased region" description="Basic residues" evidence="3">
    <location>
        <begin position="273"/>
        <end position="307"/>
    </location>
</feature>
<feature type="region of interest" description="Disordered" evidence="3">
    <location>
        <begin position="257"/>
        <end position="307"/>
    </location>
</feature>
<evidence type="ECO:0000256" key="2">
    <source>
        <dbReference type="SAM" id="Coils"/>
    </source>
</evidence>
<evidence type="ECO:0000313" key="5">
    <source>
        <dbReference type="EMBL" id="MFC5530798.1"/>
    </source>
</evidence>
<accession>A0ABW0R262</accession>
<evidence type="ECO:0000259" key="4">
    <source>
        <dbReference type="Pfam" id="PF00534"/>
    </source>
</evidence>
<evidence type="ECO:0000256" key="1">
    <source>
        <dbReference type="ARBA" id="ARBA00022679"/>
    </source>
</evidence>